<comment type="caution">
    <text evidence="1">The sequence shown here is derived from an EMBL/GenBank/DDBJ whole genome shotgun (WGS) entry which is preliminary data.</text>
</comment>
<evidence type="ECO:0000313" key="2">
    <source>
        <dbReference type="Proteomes" id="UP001215078"/>
    </source>
</evidence>
<name>A0AAW6IEW2_BACOV</name>
<accession>A0AAW6IEW2</accession>
<gene>
    <name evidence="1" type="ORF">PQ628_00595</name>
</gene>
<dbReference type="EMBL" id="JAQQPO010000001">
    <property type="protein sequence ID" value="MDC7956704.1"/>
    <property type="molecule type" value="Genomic_DNA"/>
</dbReference>
<dbReference type="AlphaFoldDB" id="A0AAW6IEW2"/>
<sequence length="133" mass="15389">MKMVRPFLLFGSGLCCCRTVTELVGADMVKGIDGISYLPLLTGNGEVSRSHEYIYYEFYEQGGKQSILKDGWKLVRLNMSKPEKLKEELYYLPDDIGEQHDLLKENPQKVEELRILAMKARTESLHFSWKPEK</sequence>
<organism evidence="1 2">
    <name type="scientific">Bacteroides ovatus</name>
    <dbReference type="NCBI Taxonomy" id="28116"/>
    <lineage>
        <taxon>Bacteria</taxon>
        <taxon>Pseudomonadati</taxon>
        <taxon>Bacteroidota</taxon>
        <taxon>Bacteroidia</taxon>
        <taxon>Bacteroidales</taxon>
        <taxon>Bacteroidaceae</taxon>
        <taxon>Bacteroides</taxon>
    </lineage>
</organism>
<evidence type="ECO:0008006" key="3">
    <source>
        <dbReference type="Google" id="ProtNLM"/>
    </source>
</evidence>
<protein>
    <recommendedName>
        <fullName evidence="3">DUF4976 domain-containing protein</fullName>
    </recommendedName>
</protein>
<dbReference type="InterPro" id="IPR017850">
    <property type="entry name" value="Alkaline_phosphatase_core_sf"/>
</dbReference>
<dbReference type="Gene3D" id="3.40.720.10">
    <property type="entry name" value="Alkaline Phosphatase, subunit A"/>
    <property type="match status" value="1"/>
</dbReference>
<dbReference type="RefSeq" id="WP_229036750.1">
    <property type="nucleotide sequence ID" value="NZ_BAABYV010000001.1"/>
</dbReference>
<dbReference type="SUPFAM" id="SSF53649">
    <property type="entry name" value="Alkaline phosphatase-like"/>
    <property type="match status" value="1"/>
</dbReference>
<reference evidence="1" key="1">
    <citation type="submission" date="2022-10" db="EMBL/GenBank/DDBJ databases">
        <title>Human gut microbiome strain richness.</title>
        <authorList>
            <person name="Chen-Liaw A."/>
        </authorList>
    </citation>
    <scope>NUCLEOTIDE SEQUENCE</scope>
    <source>
        <strain evidence="1">RTP21484st1_H8_RTP21484_190118</strain>
    </source>
</reference>
<dbReference type="Proteomes" id="UP001215078">
    <property type="component" value="Unassembled WGS sequence"/>
</dbReference>
<proteinExistence type="predicted"/>
<evidence type="ECO:0000313" key="1">
    <source>
        <dbReference type="EMBL" id="MDC7956704.1"/>
    </source>
</evidence>